<dbReference type="InterPro" id="IPR005644">
    <property type="entry name" value="NolW-like"/>
</dbReference>
<dbReference type="InterPro" id="IPR004845">
    <property type="entry name" value="T2SS_GspD_CS"/>
</dbReference>
<dbReference type="InterPro" id="IPR038591">
    <property type="entry name" value="NolW-like_sf"/>
</dbReference>
<feature type="domain" description="Type II/III secretion system secretin-like" evidence="7">
    <location>
        <begin position="494"/>
        <end position="665"/>
    </location>
</feature>
<organism evidence="9 10">
    <name type="scientific">Romeriopsis navalis LEGE 11480</name>
    <dbReference type="NCBI Taxonomy" id="2777977"/>
    <lineage>
        <taxon>Bacteria</taxon>
        <taxon>Bacillati</taxon>
        <taxon>Cyanobacteriota</taxon>
        <taxon>Cyanophyceae</taxon>
        <taxon>Leptolyngbyales</taxon>
        <taxon>Leptolyngbyaceae</taxon>
        <taxon>Romeriopsis</taxon>
        <taxon>Romeriopsis navalis</taxon>
    </lineage>
</organism>
<dbReference type="GO" id="GO:0009279">
    <property type="term" value="C:cell outer membrane"/>
    <property type="evidence" value="ECO:0007669"/>
    <property type="project" value="UniProtKB-SubCell"/>
</dbReference>
<evidence type="ECO:0000256" key="3">
    <source>
        <dbReference type="ARBA" id="ARBA00023136"/>
    </source>
</evidence>
<keyword evidence="10" id="KW-1185">Reference proteome</keyword>
<keyword evidence="2 6" id="KW-0732">Signal</keyword>
<feature type="signal peptide" evidence="6">
    <location>
        <begin position="1"/>
        <end position="20"/>
    </location>
</feature>
<feature type="chain" id="PRO_5036883651" evidence="6">
    <location>
        <begin position="21"/>
        <end position="691"/>
    </location>
</feature>
<evidence type="ECO:0000313" key="10">
    <source>
        <dbReference type="Proteomes" id="UP000625316"/>
    </source>
</evidence>
<dbReference type="GO" id="GO:0015627">
    <property type="term" value="C:type II protein secretion system complex"/>
    <property type="evidence" value="ECO:0007669"/>
    <property type="project" value="TreeGrafter"/>
</dbReference>
<gene>
    <name evidence="9" type="ORF">IQ266_16470</name>
</gene>
<evidence type="ECO:0000256" key="6">
    <source>
        <dbReference type="SAM" id="SignalP"/>
    </source>
</evidence>
<keyword evidence="5" id="KW-0813">Transport</keyword>
<comment type="similarity">
    <text evidence="4">Belongs to the bacterial secretin family.</text>
</comment>
<dbReference type="RefSeq" id="WP_264326161.1">
    <property type="nucleotide sequence ID" value="NZ_JADEXQ010000060.1"/>
</dbReference>
<dbReference type="Pfam" id="PF00263">
    <property type="entry name" value="Secretin"/>
    <property type="match status" value="1"/>
</dbReference>
<dbReference type="Pfam" id="PF03958">
    <property type="entry name" value="Secretin_N"/>
    <property type="match status" value="1"/>
</dbReference>
<accession>A0A928VQZ3</accession>
<keyword evidence="3" id="KW-0472">Membrane</keyword>
<name>A0A928VQZ3_9CYAN</name>
<evidence type="ECO:0000256" key="1">
    <source>
        <dbReference type="ARBA" id="ARBA00004370"/>
    </source>
</evidence>
<evidence type="ECO:0000259" key="8">
    <source>
        <dbReference type="Pfam" id="PF03958"/>
    </source>
</evidence>
<dbReference type="GO" id="GO:0009306">
    <property type="term" value="P:protein secretion"/>
    <property type="evidence" value="ECO:0007669"/>
    <property type="project" value="InterPro"/>
</dbReference>
<dbReference type="Proteomes" id="UP000625316">
    <property type="component" value="Unassembled WGS sequence"/>
</dbReference>
<evidence type="ECO:0000256" key="2">
    <source>
        <dbReference type="ARBA" id="ARBA00022729"/>
    </source>
</evidence>
<comment type="caution">
    <text evidence="9">The sequence shown here is derived from an EMBL/GenBank/DDBJ whole genome shotgun (WGS) entry which is preliminary data.</text>
</comment>
<dbReference type="PROSITE" id="PS00875">
    <property type="entry name" value="T2SP_D"/>
    <property type="match status" value="1"/>
</dbReference>
<dbReference type="AlphaFoldDB" id="A0A928VQZ3"/>
<feature type="domain" description="NolW-like" evidence="8">
    <location>
        <begin position="239"/>
        <end position="344"/>
    </location>
</feature>
<evidence type="ECO:0000313" key="9">
    <source>
        <dbReference type="EMBL" id="MBE9031331.1"/>
    </source>
</evidence>
<evidence type="ECO:0000256" key="4">
    <source>
        <dbReference type="RuleBase" id="RU004003"/>
    </source>
</evidence>
<evidence type="ECO:0000256" key="5">
    <source>
        <dbReference type="RuleBase" id="RU004004"/>
    </source>
</evidence>
<protein>
    <submittedName>
        <fullName evidence="9">Uncharacterized protein</fullName>
    </submittedName>
</protein>
<proteinExistence type="inferred from homology"/>
<reference evidence="9" key="1">
    <citation type="submission" date="2020-10" db="EMBL/GenBank/DDBJ databases">
        <authorList>
            <person name="Castelo-Branco R."/>
            <person name="Eusebio N."/>
            <person name="Adriana R."/>
            <person name="Vieira A."/>
            <person name="Brugerolle De Fraissinette N."/>
            <person name="Rezende De Castro R."/>
            <person name="Schneider M.P."/>
            <person name="Vasconcelos V."/>
            <person name="Leao P.N."/>
        </authorList>
    </citation>
    <scope>NUCLEOTIDE SEQUENCE</scope>
    <source>
        <strain evidence="9">LEGE 11480</strain>
    </source>
</reference>
<dbReference type="EMBL" id="JADEXQ010000060">
    <property type="protein sequence ID" value="MBE9031331.1"/>
    <property type="molecule type" value="Genomic_DNA"/>
</dbReference>
<dbReference type="PANTHER" id="PTHR30332">
    <property type="entry name" value="PROBABLE GENERAL SECRETION PATHWAY PROTEIN D"/>
    <property type="match status" value="1"/>
</dbReference>
<dbReference type="Gene3D" id="3.30.1370.120">
    <property type="match status" value="1"/>
</dbReference>
<evidence type="ECO:0000259" key="7">
    <source>
        <dbReference type="Pfam" id="PF00263"/>
    </source>
</evidence>
<sequence length="691" mass="73006">MNKQLFGASALLAASVLVTAAQPILAKDTATTAKLTANNAAAKTFKFSNGGTAIFGGKKAAQSKKIAQATRVNPLVPNPTLQTAPPTRSSVPVPPLLPRAAAPPVGDLSVSQIDTSPTAIDLGTAERIPRLVLRDAPVREVLSLLARAAGLNLAFAEQPGATGGAAGSASNSGGPTISLDIENESVQDVFNYVLRIACVPVTGGTAGSSGACASLEANRVGRTIFVGPRLPDDARNTISRTIRLNQASVTDAAAFLTTQGAETQRPFERVQVQTVGEGAAARTIETREPTILSLRANEGVGPLMLRGVSVATNERLNQITLAGTPKKIQMATALLTQLDARKRQVAINVKIVDVNLLGIDEFSPSFSFGVGDSFFSVDGGAALFNFGGTRPPTNLELQGSVTTPPVTSGLFPEGAEQRTFVRENGNAPFGTTGTGARPAFGTTDNPFAPGATSITPPTFDGTTGIITSPGTTTFELPSLFQFPTRFLARLQAQVTSGNAKILTDPTVVIQEGERSEVRLTQDVITNQTVQTTFNQGTAIQNVTFEREQAGLQLDLVLDRIDDNGFVTLSVDPSVTAPVQNITLNSGGGNSNQVTLLSRRSIKSGRIRIRDGQTLVLAGIIQEQDRSEVRKLPILGDIPILGSLFRRTTRNKSRNEVIVMLTPRIMNDTDRSTYGYGYTPSADVQRLLRQQR</sequence>
<comment type="subcellular location">
    <subcellularLocation>
        <location evidence="5">Cell outer membrane</location>
    </subcellularLocation>
    <subcellularLocation>
        <location evidence="1">Membrane</location>
    </subcellularLocation>
</comment>
<dbReference type="InterPro" id="IPR050810">
    <property type="entry name" value="Bact_Secretion_Sys_Channel"/>
</dbReference>
<dbReference type="InterPro" id="IPR004846">
    <property type="entry name" value="T2SS/T3SS_dom"/>
</dbReference>
<dbReference type="PANTHER" id="PTHR30332:SF17">
    <property type="entry name" value="TYPE IV PILIATION SYSTEM PROTEIN DR_0774-RELATED"/>
    <property type="match status" value="1"/>
</dbReference>